<dbReference type="SMART" id="SM00326">
    <property type="entry name" value="SH3"/>
    <property type="match status" value="1"/>
</dbReference>
<evidence type="ECO:0000256" key="2">
    <source>
        <dbReference type="PROSITE-ProRule" id="PRU00192"/>
    </source>
</evidence>
<dbReference type="GO" id="GO:0005884">
    <property type="term" value="C:actin filament"/>
    <property type="evidence" value="ECO:0007669"/>
    <property type="project" value="TreeGrafter"/>
</dbReference>
<feature type="compositionally biased region" description="Acidic residues" evidence="3">
    <location>
        <begin position="136"/>
        <end position="145"/>
    </location>
</feature>
<dbReference type="Gene3D" id="2.30.30.40">
    <property type="entry name" value="SH3 Domains"/>
    <property type="match status" value="1"/>
</dbReference>
<dbReference type="AlphaFoldDB" id="A0AAW1BEG5"/>
<dbReference type="GO" id="GO:0005886">
    <property type="term" value="C:plasma membrane"/>
    <property type="evidence" value="ECO:0007669"/>
    <property type="project" value="TreeGrafter"/>
</dbReference>
<feature type="compositionally biased region" description="Acidic residues" evidence="3">
    <location>
        <begin position="154"/>
        <end position="166"/>
    </location>
</feature>
<dbReference type="EMBL" id="JAOTOJ010000006">
    <property type="protein sequence ID" value="KAK9400335.1"/>
    <property type="molecule type" value="Genomic_DNA"/>
</dbReference>
<evidence type="ECO:0000313" key="6">
    <source>
        <dbReference type="Proteomes" id="UP001474421"/>
    </source>
</evidence>
<feature type="region of interest" description="Disordered" evidence="3">
    <location>
        <begin position="1"/>
        <end position="190"/>
    </location>
</feature>
<feature type="domain" description="SH3" evidence="4">
    <location>
        <begin position="153"/>
        <end position="223"/>
    </location>
</feature>
<feature type="compositionally biased region" description="Acidic residues" evidence="3">
    <location>
        <begin position="65"/>
        <end position="74"/>
    </location>
</feature>
<reference evidence="5 6" key="1">
    <citation type="journal article" date="2024" name="Proc. Natl. Acad. Sci. U.S.A.">
        <title>The genetic regulatory architecture and epigenomic basis for age-related changes in rattlesnake venom.</title>
        <authorList>
            <person name="Hogan M.P."/>
            <person name="Holding M.L."/>
            <person name="Nystrom G.S."/>
            <person name="Colston T.J."/>
            <person name="Bartlett D.A."/>
            <person name="Mason A.J."/>
            <person name="Ellsworth S.A."/>
            <person name="Rautsaw R.M."/>
            <person name="Lawrence K.C."/>
            <person name="Strickland J.L."/>
            <person name="He B."/>
            <person name="Fraser P."/>
            <person name="Margres M.J."/>
            <person name="Gilbert D.M."/>
            <person name="Gibbs H.L."/>
            <person name="Parkinson C.L."/>
            <person name="Rokyta D.R."/>
        </authorList>
    </citation>
    <scope>NUCLEOTIDE SEQUENCE [LARGE SCALE GENOMIC DNA]</scope>
    <source>
        <strain evidence="5">DRR0105</strain>
    </source>
</reference>
<dbReference type="GO" id="GO:0030864">
    <property type="term" value="C:cortical actin cytoskeleton"/>
    <property type="evidence" value="ECO:0007669"/>
    <property type="project" value="TreeGrafter"/>
</dbReference>
<protein>
    <submittedName>
        <fullName evidence="5">Hematopoietic lineage cell-specific protein-like</fullName>
    </submittedName>
</protein>
<evidence type="ECO:0000256" key="1">
    <source>
        <dbReference type="ARBA" id="ARBA00022443"/>
    </source>
</evidence>
<gene>
    <name evidence="5" type="ORF">NXF25_013354</name>
</gene>
<feature type="compositionally biased region" description="Acidic residues" evidence="3">
    <location>
        <begin position="113"/>
        <end position="125"/>
    </location>
</feature>
<feature type="compositionally biased region" description="Basic and acidic residues" evidence="3">
    <location>
        <begin position="1"/>
        <end position="22"/>
    </location>
</feature>
<feature type="compositionally biased region" description="Low complexity" evidence="3">
    <location>
        <begin position="23"/>
        <end position="32"/>
    </location>
</feature>
<dbReference type="InterPro" id="IPR001452">
    <property type="entry name" value="SH3_domain"/>
</dbReference>
<name>A0AAW1BEG5_CROAD</name>
<sequence length="223" mass="25141">MAKTAEEEDKKRAEEERARRQSQELQEAQQKSKGMKRSEERVQSPPSVPRQMHRKGNLPPLPPEPQEEEEEEDNPPVLPPRGLDLQGGTREPPLPPSGQDQDQDQEQPIYTESIEDGGDYEEVIENLDRPEPPPFVDEEGGDYEEMPDHKEVSNDDSAEVDQEYEDLCSGYPEGMTSSEGDDEISFDPGDTITSIERVDEGWWRGSCGGRVGLFPANYVKLLS</sequence>
<dbReference type="PROSITE" id="PS50002">
    <property type="entry name" value="SH3"/>
    <property type="match status" value="1"/>
</dbReference>
<dbReference type="PRINTS" id="PR00452">
    <property type="entry name" value="SH3DOMAIN"/>
</dbReference>
<organism evidence="5 6">
    <name type="scientific">Crotalus adamanteus</name>
    <name type="common">Eastern diamondback rattlesnake</name>
    <dbReference type="NCBI Taxonomy" id="8729"/>
    <lineage>
        <taxon>Eukaryota</taxon>
        <taxon>Metazoa</taxon>
        <taxon>Chordata</taxon>
        <taxon>Craniata</taxon>
        <taxon>Vertebrata</taxon>
        <taxon>Euteleostomi</taxon>
        <taxon>Lepidosauria</taxon>
        <taxon>Squamata</taxon>
        <taxon>Bifurcata</taxon>
        <taxon>Unidentata</taxon>
        <taxon>Episquamata</taxon>
        <taxon>Toxicofera</taxon>
        <taxon>Serpentes</taxon>
        <taxon>Colubroidea</taxon>
        <taxon>Viperidae</taxon>
        <taxon>Crotalinae</taxon>
        <taxon>Crotalus</taxon>
    </lineage>
</organism>
<dbReference type="GO" id="GO:0030427">
    <property type="term" value="C:site of polarized growth"/>
    <property type="evidence" value="ECO:0007669"/>
    <property type="project" value="TreeGrafter"/>
</dbReference>
<dbReference type="SUPFAM" id="SSF50044">
    <property type="entry name" value="SH3-domain"/>
    <property type="match status" value="1"/>
</dbReference>
<dbReference type="PANTHER" id="PTHR10829">
    <property type="entry name" value="CORTACTIN AND DREBRIN"/>
    <property type="match status" value="1"/>
</dbReference>
<keyword evidence="6" id="KW-1185">Reference proteome</keyword>
<dbReference type="Proteomes" id="UP001474421">
    <property type="component" value="Unassembled WGS sequence"/>
</dbReference>
<evidence type="ECO:0000259" key="4">
    <source>
        <dbReference type="PROSITE" id="PS50002"/>
    </source>
</evidence>
<evidence type="ECO:0000256" key="3">
    <source>
        <dbReference type="SAM" id="MobiDB-lite"/>
    </source>
</evidence>
<comment type="caution">
    <text evidence="5">The sequence shown here is derived from an EMBL/GenBank/DDBJ whole genome shotgun (WGS) entry which is preliminary data.</text>
</comment>
<dbReference type="PANTHER" id="PTHR10829:SF5">
    <property type="entry name" value="HEMATOPOIETIC LINEAGE CELL-SPECIFIC PROTEIN"/>
    <property type="match status" value="1"/>
</dbReference>
<dbReference type="InterPro" id="IPR036028">
    <property type="entry name" value="SH3-like_dom_sf"/>
</dbReference>
<proteinExistence type="predicted"/>
<accession>A0AAW1BEG5</accession>
<dbReference type="GO" id="GO:0030833">
    <property type="term" value="P:regulation of actin filament polymerization"/>
    <property type="evidence" value="ECO:0007669"/>
    <property type="project" value="TreeGrafter"/>
</dbReference>
<dbReference type="GO" id="GO:0051015">
    <property type="term" value="F:actin filament binding"/>
    <property type="evidence" value="ECO:0007669"/>
    <property type="project" value="TreeGrafter"/>
</dbReference>
<dbReference type="GO" id="GO:0016477">
    <property type="term" value="P:cell migration"/>
    <property type="evidence" value="ECO:0007669"/>
    <property type="project" value="TreeGrafter"/>
</dbReference>
<keyword evidence="1 2" id="KW-0728">SH3 domain</keyword>
<evidence type="ECO:0000313" key="5">
    <source>
        <dbReference type="EMBL" id="KAK9400335.1"/>
    </source>
</evidence>
<dbReference type="Pfam" id="PF14604">
    <property type="entry name" value="SH3_9"/>
    <property type="match status" value="1"/>
</dbReference>